<dbReference type="Pfam" id="PF00294">
    <property type="entry name" value="PfkB"/>
    <property type="match status" value="1"/>
</dbReference>
<dbReference type="PANTHER" id="PTHR10584:SF166">
    <property type="entry name" value="RIBOKINASE"/>
    <property type="match status" value="1"/>
</dbReference>
<dbReference type="SUPFAM" id="SSF53613">
    <property type="entry name" value="Ribokinase-like"/>
    <property type="match status" value="1"/>
</dbReference>
<comment type="similarity">
    <text evidence="1">Belongs to the carbohydrate kinase pfkB family.</text>
</comment>
<evidence type="ECO:0000256" key="2">
    <source>
        <dbReference type="ARBA" id="ARBA00012035"/>
    </source>
</evidence>
<evidence type="ECO:0000256" key="3">
    <source>
        <dbReference type="ARBA" id="ARBA00016943"/>
    </source>
</evidence>
<keyword evidence="5 12" id="KW-0479">Metal-binding</keyword>
<comment type="subcellular location">
    <subcellularLocation>
        <location evidence="12">Cytoplasm</location>
    </subcellularLocation>
</comment>
<dbReference type="InterPro" id="IPR002173">
    <property type="entry name" value="Carboh/pur_kinase_PfkB_CS"/>
</dbReference>
<evidence type="ECO:0000256" key="10">
    <source>
        <dbReference type="ARBA" id="ARBA00022958"/>
    </source>
</evidence>
<feature type="binding site" evidence="12">
    <location>
        <begin position="216"/>
        <end position="221"/>
    </location>
    <ligand>
        <name>ATP</name>
        <dbReference type="ChEBI" id="CHEBI:30616"/>
    </ligand>
</feature>
<accession>A0ABP7AF66</accession>
<comment type="activity regulation">
    <text evidence="12">Activated by a monovalent cation that binds near, but not in, the active site. The most likely occupant of the site in vivo is potassium. Ion binding induces a conformational change that may alter substrate affinity.</text>
</comment>
<evidence type="ECO:0000256" key="5">
    <source>
        <dbReference type="ARBA" id="ARBA00022723"/>
    </source>
</evidence>
<evidence type="ECO:0000256" key="4">
    <source>
        <dbReference type="ARBA" id="ARBA00022679"/>
    </source>
</evidence>
<keyword evidence="8 12" id="KW-0067">ATP-binding</keyword>
<feature type="binding site" evidence="12">
    <location>
        <begin position="14"/>
        <end position="16"/>
    </location>
    <ligand>
        <name>substrate</name>
    </ligand>
</feature>
<evidence type="ECO:0000256" key="6">
    <source>
        <dbReference type="ARBA" id="ARBA00022741"/>
    </source>
</evidence>
<feature type="binding site" evidence="12">
    <location>
        <position position="185"/>
    </location>
    <ligand>
        <name>ATP</name>
        <dbReference type="ChEBI" id="CHEBI:30616"/>
    </ligand>
</feature>
<comment type="catalytic activity">
    <reaction evidence="12">
        <text>D-ribose + ATP = D-ribose 5-phosphate + ADP + H(+)</text>
        <dbReference type="Rhea" id="RHEA:13697"/>
        <dbReference type="ChEBI" id="CHEBI:15378"/>
        <dbReference type="ChEBI" id="CHEBI:30616"/>
        <dbReference type="ChEBI" id="CHEBI:47013"/>
        <dbReference type="ChEBI" id="CHEBI:78346"/>
        <dbReference type="ChEBI" id="CHEBI:456216"/>
        <dbReference type="EC" id="2.7.1.15"/>
    </reaction>
</comment>
<evidence type="ECO:0000256" key="12">
    <source>
        <dbReference type="HAMAP-Rule" id="MF_01987"/>
    </source>
</evidence>
<dbReference type="Proteomes" id="UP001501490">
    <property type="component" value="Unassembled WGS sequence"/>
</dbReference>
<feature type="active site" description="Proton acceptor" evidence="12">
    <location>
        <position position="258"/>
    </location>
</feature>
<keyword evidence="4 12" id="KW-0808">Transferase</keyword>
<evidence type="ECO:0000313" key="14">
    <source>
        <dbReference type="EMBL" id="GAA3630597.1"/>
    </source>
</evidence>
<name>A0ABP7AF66_9ACTN</name>
<feature type="binding site" evidence="12">
    <location>
        <position position="288"/>
    </location>
    <ligand>
        <name>K(+)</name>
        <dbReference type="ChEBI" id="CHEBI:29103"/>
    </ligand>
</feature>
<comment type="pathway">
    <text evidence="12">Carbohydrate metabolism; D-ribose degradation; D-ribose 5-phosphate from beta-D-ribopyranose: step 2/2.</text>
</comment>
<comment type="similarity">
    <text evidence="12">Belongs to the carbohydrate kinase PfkB family. Ribokinase subfamily.</text>
</comment>
<comment type="caution">
    <text evidence="12">Lacks conserved residue(s) required for the propagation of feature annotation.</text>
</comment>
<keyword evidence="10 12" id="KW-0630">Potassium</keyword>
<dbReference type="InterPro" id="IPR029056">
    <property type="entry name" value="Ribokinase-like"/>
</dbReference>
<dbReference type="RefSeq" id="WP_344807191.1">
    <property type="nucleotide sequence ID" value="NZ_BAABAB010000026.1"/>
</dbReference>
<dbReference type="EC" id="2.7.1.15" evidence="2 12"/>
<evidence type="ECO:0000256" key="7">
    <source>
        <dbReference type="ARBA" id="ARBA00022777"/>
    </source>
</evidence>
<keyword evidence="12" id="KW-0963">Cytoplasm</keyword>
<dbReference type="PANTHER" id="PTHR10584">
    <property type="entry name" value="SUGAR KINASE"/>
    <property type="match status" value="1"/>
</dbReference>
<reference evidence="15" key="1">
    <citation type="journal article" date="2019" name="Int. J. Syst. Evol. Microbiol.">
        <title>The Global Catalogue of Microorganisms (GCM) 10K type strain sequencing project: providing services to taxonomists for standard genome sequencing and annotation.</title>
        <authorList>
            <consortium name="The Broad Institute Genomics Platform"/>
            <consortium name="The Broad Institute Genome Sequencing Center for Infectious Disease"/>
            <person name="Wu L."/>
            <person name="Ma J."/>
        </authorList>
    </citation>
    <scope>NUCLEOTIDE SEQUENCE [LARGE SCALE GENOMIC DNA]</scope>
    <source>
        <strain evidence="15">JCM 16929</strain>
    </source>
</reference>
<protein>
    <recommendedName>
        <fullName evidence="3 12">Ribokinase</fullName>
        <shortName evidence="12">RK</shortName>
        <ecNumber evidence="2 12">2.7.1.15</ecNumber>
    </recommendedName>
</protein>
<comment type="cofactor">
    <cofactor evidence="12">
        <name>Mg(2+)</name>
        <dbReference type="ChEBI" id="CHEBI:18420"/>
    </cofactor>
    <text evidence="12">Requires a divalent cation, most likely magnesium in vivo, as an electrophilic catalyst to aid phosphoryl group transfer. It is the chelate of the metal and the nucleotide that is the actual substrate.</text>
</comment>
<keyword evidence="7 12" id="KW-0418">Kinase</keyword>
<comment type="subunit">
    <text evidence="12">Homodimer.</text>
</comment>
<feature type="binding site" evidence="12">
    <location>
        <begin position="42"/>
        <end position="46"/>
    </location>
    <ligand>
        <name>substrate</name>
    </ligand>
</feature>
<feature type="binding site" evidence="12">
    <location>
        <position position="291"/>
    </location>
    <ligand>
        <name>K(+)</name>
        <dbReference type="ChEBI" id="CHEBI:29103"/>
    </ligand>
</feature>
<comment type="function">
    <text evidence="12">Catalyzes the phosphorylation of ribose at O-5 in a reaction requiring ATP and magnesium. The resulting D-ribose-5-phosphate can then be used either for sythesis of nucleotides, histidine, and tryptophan, or as a component of the pentose phosphate pathway.</text>
</comment>
<evidence type="ECO:0000256" key="9">
    <source>
        <dbReference type="ARBA" id="ARBA00022842"/>
    </source>
</evidence>
<dbReference type="InterPro" id="IPR002139">
    <property type="entry name" value="Ribo/fructo_kinase"/>
</dbReference>
<feature type="domain" description="Carbohydrate kinase PfkB" evidence="13">
    <location>
        <begin position="5"/>
        <end position="298"/>
    </location>
</feature>
<dbReference type="InterPro" id="IPR011877">
    <property type="entry name" value="Ribokinase"/>
</dbReference>
<dbReference type="EMBL" id="BAABAB010000026">
    <property type="protein sequence ID" value="GAA3630597.1"/>
    <property type="molecule type" value="Genomic_DNA"/>
</dbReference>
<feature type="binding site" evidence="12">
    <location>
        <position position="254"/>
    </location>
    <ligand>
        <name>K(+)</name>
        <dbReference type="ChEBI" id="CHEBI:29103"/>
    </ligand>
</feature>
<evidence type="ECO:0000256" key="1">
    <source>
        <dbReference type="ARBA" id="ARBA00005380"/>
    </source>
</evidence>
<gene>
    <name evidence="12" type="primary">rbsK</name>
    <name evidence="14" type="ORF">GCM10022236_36400</name>
</gene>
<feature type="binding site" evidence="12">
    <location>
        <position position="293"/>
    </location>
    <ligand>
        <name>K(+)</name>
        <dbReference type="ChEBI" id="CHEBI:29103"/>
    </ligand>
</feature>
<keyword evidence="9 12" id="KW-0460">Magnesium</keyword>
<dbReference type="PRINTS" id="PR00990">
    <property type="entry name" value="RIBOKINASE"/>
</dbReference>
<feature type="binding site" evidence="12">
    <location>
        <position position="297"/>
    </location>
    <ligand>
        <name>K(+)</name>
        <dbReference type="ChEBI" id="CHEBI:29103"/>
    </ligand>
</feature>
<comment type="caution">
    <text evidence="14">The sequence shown here is derived from an EMBL/GenBank/DDBJ whole genome shotgun (WGS) entry which is preliminary data.</text>
</comment>
<evidence type="ECO:0000256" key="8">
    <source>
        <dbReference type="ARBA" id="ARBA00022840"/>
    </source>
</evidence>
<proteinExistence type="inferred from homology"/>
<keyword evidence="11 12" id="KW-0119">Carbohydrate metabolism</keyword>
<feature type="binding site" evidence="12">
    <location>
        <position position="258"/>
    </location>
    <ligand>
        <name>substrate</name>
    </ligand>
</feature>
<keyword evidence="6 12" id="KW-0547">Nucleotide-binding</keyword>
<organism evidence="14 15">
    <name type="scientific">Microlunatus ginsengisoli</name>
    <dbReference type="NCBI Taxonomy" id="363863"/>
    <lineage>
        <taxon>Bacteria</taxon>
        <taxon>Bacillati</taxon>
        <taxon>Actinomycetota</taxon>
        <taxon>Actinomycetes</taxon>
        <taxon>Propionibacteriales</taxon>
        <taxon>Propionibacteriaceae</taxon>
        <taxon>Microlunatus</taxon>
    </lineage>
</organism>
<evidence type="ECO:0000313" key="15">
    <source>
        <dbReference type="Proteomes" id="UP001501490"/>
    </source>
</evidence>
<dbReference type="CDD" id="cd01174">
    <property type="entry name" value="ribokinase"/>
    <property type="match status" value="1"/>
</dbReference>
<dbReference type="Gene3D" id="3.40.1190.20">
    <property type="match status" value="1"/>
</dbReference>
<keyword evidence="15" id="KW-1185">Reference proteome</keyword>
<dbReference type="HAMAP" id="MF_01987">
    <property type="entry name" value="Ribokinase"/>
    <property type="match status" value="1"/>
</dbReference>
<evidence type="ECO:0000256" key="11">
    <source>
        <dbReference type="ARBA" id="ARBA00023277"/>
    </source>
</evidence>
<dbReference type="PROSITE" id="PS00584">
    <property type="entry name" value="PFKB_KINASES_2"/>
    <property type="match status" value="1"/>
</dbReference>
<sequence length="306" mass="30467">MEPNDRVAVVGSLNADLTVRVERFPQPGETLHGSELVVAPGGKSSNTAAAAAMLGSAVRLVGAVGEDDHGTFLLARAREAGVDVGGVRRLSGRATGTAMIVVDEAGENTIIVSPGANGALSPDLVDAAALGSPAVLCLCLEVPLDTVRAAAAAGREVGATVVLNLSPYVPVDPGLLALTDVLLVNRTEAALLLGAPALPEDPAEWPDLPVPRAVVTLGGDGAVVLDRTAPEAAGGGAGRVVPIAPTRVDVVDTTGSGDAFTGALAHRLARGDSLLDAARFAARAGALAATRPGAQSSYSALTGLEP</sequence>
<feature type="binding site" evidence="12">
    <location>
        <begin position="257"/>
        <end position="258"/>
    </location>
    <ligand>
        <name>ATP</name>
        <dbReference type="ChEBI" id="CHEBI:30616"/>
    </ligand>
</feature>
<feature type="binding site" evidence="12">
    <location>
        <position position="252"/>
    </location>
    <ligand>
        <name>K(+)</name>
        <dbReference type="ChEBI" id="CHEBI:29103"/>
    </ligand>
</feature>
<feature type="binding site" evidence="12">
    <location>
        <position position="141"/>
    </location>
    <ligand>
        <name>substrate</name>
    </ligand>
</feature>
<evidence type="ECO:0000259" key="13">
    <source>
        <dbReference type="Pfam" id="PF00294"/>
    </source>
</evidence>
<dbReference type="InterPro" id="IPR011611">
    <property type="entry name" value="PfkB_dom"/>
</dbReference>